<gene>
    <name evidence="1" type="ordered locus">RB11679</name>
</gene>
<dbReference type="EnsemblBacteria" id="CAD79260">
    <property type="protein sequence ID" value="CAD79260"/>
    <property type="gene ID" value="RB11679"/>
</dbReference>
<keyword evidence="2" id="KW-1185">Reference proteome</keyword>
<dbReference type="STRING" id="243090.RB11679"/>
<dbReference type="EMBL" id="BX294153">
    <property type="protein sequence ID" value="CAD79260.1"/>
    <property type="molecule type" value="Genomic_DNA"/>
</dbReference>
<protein>
    <submittedName>
        <fullName evidence="1">Uncharacterized protein</fullName>
    </submittedName>
</protein>
<dbReference type="Proteomes" id="UP000001025">
    <property type="component" value="Chromosome"/>
</dbReference>
<name>Q7UDZ5_RHOBA</name>
<sequence length="51" mass="5570">MDRAFDRGRCLLVGGSRWGPTCDRLGLDAVTRVARYGLLGMLGNVCHVTHP</sequence>
<reference evidence="1 2" key="1">
    <citation type="journal article" date="2003" name="Proc. Natl. Acad. Sci. U.S.A.">
        <title>Complete genome sequence of the marine planctomycete Pirellula sp. strain 1.</title>
        <authorList>
            <person name="Gloeckner F.O."/>
            <person name="Kube M."/>
            <person name="Bauer M."/>
            <person name="Teeling H."/>
            <person name="Lombardot T."/>
            <person name="Ludwig W."/>
            <person name="Gade D."/>
            <person name="Beck A."/>
            <person name="Borzym K."/>
            <person name="Heitmann K."/>
            <person name="Rabus R."/>
            <person name="Schlesner H."/>
            <person name="Amann R."/>
            <person name="Reinhardt R."/>
        </authorList>
    </citation>
    <scope>NUCLEOTIDE SEQUENCE [LARGE SCALE GENOMIC DNA]</scope>
    <source>
        <strain evidence="2">DSM 10527 / NCIMB 13988 / SH1</strain>
    </source>
</reference>
<dbReference type="KEGG" id="rba:RB11679"/>
<accession>Q7UDZ5</accession>
<dbReference type="HOGENOM" id="CLU_3103169_0_0_0"/>
<dbReference type="InParanoid" id="Q7UDZ5"/>
<evidence type="ECO:0000313" key="1">
    <source>
        <dbReference type="EMBL" id="CAD79260.1"/>
    </source>
</evidence>
<proteinExistence type="predicted"/>
<organism evidence="1 2">
    <name type="scientific">Rhodopirellula baltica (strain DSM 10527 / NCIMB 13988 / SH1)</name>
    <dbReference type="NCBI Taxonomy" id="243090"/>
    <lineage>
        <taxon>Bacteria</taxon>
        <taxon>Pseudomonadati</taxon>
        <taxon>Planctomycetota</taxon>
        <taxon>Planctomycetia</taxon>
        <taxon>Pirellulales</taxon>
        <taxon>Pirellulaceae</taxon>
        <taxon>Rhodopirellula</taxon>
    </lineage>
</organism>
<evidence type="ECO:0000313" key="2">
    <source>
        <dbReference type="Proteomes" id="UP000001025"/>
    </source>
</evidence>
<dbReference type="AlphaFoldDB" id="Q7UDZ5"/>